<dbReference type="InterPro" id="IPR040255">
    <property type="entry name" value="Non-specific_endonuclease"/>
</dbReference>
<dbReference type="PANTHER" id="PTHR13966:SF5">
    <property type="entry name" value="ENDONUCLEASE G, MITOCHONDRIAL"/>
    <property type="match status" value="1"/>
</dbReference>
<feature type="domain" description="DNA/RNA non-specific endonuclease/pyrophosphatase/phosphodiesterase" evidence="7">
    <location>
        <begin position="108"/>
        <end position="334"/>
    </location>
</feature>
<keyword evidence="8" id="KW-0378">Hydrolase</keyword>
<dbReference type="SMART" id="SM00892">
    <property type="entry name" value="Endonuclease_NS"/>
    <property type="match status" value="1"/>
</dbReference>
<comment type="similarity">
    <text evidence="1">Belongs to the DNA/RNA non-specific endonuclease family.</text>
</comment>
<evidence type="ECO:0000313" key="9">
    <source>
        <dbReference type="Proteomes" id="UP001472866"/>
    </source>
</evidence>
<evidence type="ECO:0000313" key="8">
    <source>
        <dbReference type="EMBL" id="WZN62785.1"/>
    </source>
</evidence>
<evidence type="ECO:0000256" key="5">
    <source>
        <dbReference type="SAM" id="Phobius"/>
    </source>
</evidence>
<evidence type="ECO:0000256" key="4">
    <source>
        <dbReference type="SAM" id="MobiDB-lite"/>
    </source>
</evidence>
<dbReference type="GO" id="GO:0000014">
    <property type="term" value="F:single-stranded DNA endodeoxyribonuclease activity"/>
    <property type="evidence" value="ECO:0007669"/>
    <property type="project" value="TreeGrafter"/>
</dbReference>
<accession>A0AAX4P8T8</accession>
<feature type="transmembrane region" description="Helical" evidence="5">
    <location>
        <begin position="43"/>
        <end position="65"/>
    </location>
</feature>
<dbReference type="GO" id="GO:0003676">
    <property type="term" value="F:nucleic acid binding"/>
    <property type="evidence" value="ECO:0007669"/>
    <property type="project" value="InterPro"/>
</dbReference>
<feature type="binding site" evidence="3">
    <location>
        <position position="204"/>
    </location>
    <ligand>
        <name>Mg(2+)</name>
        <dbReference type="ChEBI" id="CHEBI:18420"/>
        <note>catalytic</note>
    </ligand>
</feature>
<feature type="active site" description="Proton acceptor" evidence="2">
    <location>
        <position position="172"/>
    </location>
</feature>
<evidence type="ECO:0000259" key="6">
    <source>
        <dbReference type="SMART" id="SM00477"/>
    </source>
</evidence>
<evidence type="ECO:0000256" key="3">
    <source>
        <dbReference type="PIRSR" id="PIRSR640255-2"/>
    </source>
</evidence>
<organism evidence="8 9">
    <name type="scientific">Chloropicon roscoffensis</name>
    <dbReference type="NCBI Taxonomy" id="1461544"/>
    <lineage>
        <taxon>Eukaryota</taxon>
        <taxon>Viridiplantae</taxon>
        <taxon>Chlorophyta</taxon>
        <taxon>Chloropicophyceae</taxon>
        <taxon>Chloropicales</taxon>
        <taxon>Chloropicaceae</taxon>
        <taxon>Chloropicon</taxon>
    </lineage>
</organism>
<evidence type="ECO:0000259" key="7">
    <source>
        <dbReference type="SMART" id="SM00892"/>
    </source>
</evidence>
<sequence length="353" mass="38360">MRAAVGGGGWPRGPGGRGRDNRAGGSRAFRGAGGYGAGRGLSLGSLVLGGALGAGVGAGLAIWYLEQRKSAAPVVDVVARRDGNASAADPLDHPALKHGMPVGSVLRPFTNFVSFFDTRTRNPQWVIERISEETSRGDGDRKFSQFKEDDKIPDKFRNKLDDFRGSGYDRGHLAPASAHKLSQATMDETFTLSNISPQVGDGFNRDYWARFESYVKSLSKDHDEVHVVTGPLFLPQPKLARGLGAGERETASEWEMRYDLLGRAPELTAVPTHFFKIVLTTRAKAGGRKEHSVGSFVMPNAYIPPDSPLTRFIVPLDSLERAVGTIFFPKLVRSGGNEGYDFDRAALKWQKNG</sequence>
<feature type="region of interest" description="Disordered" evidence="4">
    <location>
        <begin position="1"/>
        <end position="25"/>
    </location>
</feature>
<dbReference type="Proteomes" id="UP001472866">
    <property type="component" value="Chromosome 06"/>
</dbReference>
<proteinExistence type="inferred from homology"/>
<name>A0AAX4P8T8_9CHLO</name>
<dbReference type="Gene3D" id="3.40.570.10">
    <property type="entry name" value="Extracellular Endonuclease, subunit A"/>
    <property type="match status" value="1"/>
</dbReference>
<keyword evidence="8" id="KW-0540">Nuclease</keyword>
<keyword evidence="5" id="KW-0472">Membrane</keyword>
<evidence type="ECO:0000256" key="2">
    <source>
        <dbReference type="PIRSR" id="PIRSR640255-1"/>
    </source>
</evidence>
<dbReference type="CDD" id="cd00091">
    <property type="entry name" value="NUC"/>
    <property type="match status" value="1"/>
</dbReference>
<evidence type="ECO:0000256" key="1">
    <source>
        <dbReference type="ARBA" id="ARBA00010052"/>
    </source>
</evidence>
<dbReference type="Pfam" id="PF01223">
    <property type="entry name" value="Endonuclease_NS"/>
    <property type="match status" value="1"/>
</dbReference>
<dbReference type="GO" id="GO:0005743">
    <property type="term" value="C:mitochondrial inner membrane"/>
    <property type="evidence" value="ECO:0007669"/>
    <property type="project" value="TreeGrafter"/>
</dbReference>
<dbReference type="InterPro" id="IPR020821">
    <property type="entry name" value="ENPP1-3/EXOG-like_nuc-like"/>
</dbReference>
<dbReference type="PANTHER" id="PTHR13966">
    <property type="entry name" value="ENDONUCLEASE RELATED"/>
    <property type="match status" value="1"/>
</dbReference>
<keyword evidence="8" id="KW-0255">Endonuclease</keyword>
<dbReference type="InterPro" id="IPR001604">
    <property type="entry name" value="Endo_G_ENPP1-like_dom"/>
</dbReference>
<gene>
    <name evidence="8" type="ORF">HKI87_06g43270</name>
</gene>
<dbReference type="SMART" id="SM00477">
    <property type="entry name" value="NUC"/>
    <property type="match status" value="1"/>
</dbReference>
<dbReference type="GO" id="GO:0046872">
    <property type="term" value="F:metal ion binding"/>
    <property type="evidence" value="ECO:0007669"/>
    <property type="project" value="UniProtKB-KW"/>
</dbReference>
<keyword evidence="9" id="KW-1185">Reference proteome</keyword>
<dbReference type="GO" id="GO:0005634">
    <property type="term" value="C:nucleus"/>
    <property type="evidence" value="ECO:0007669"/>
    <property type="project" value="TreeGrafter"/>
</dbReference>
<keyword evidence="3" id="KW-0479">Metal-binding</keyword>
<reference evidence="8 9" key="1">
    <citation type="submission" date="2024-03" db="EMBL/GenBank/DDBJ databases">
        <title>Complete genome sequence of the green alga Chloropicon roscoffensis RCC1871.</title>
        <authorList>
            <person name="Lemieux C."/>
            <person name="Pombert J.-F."/>
            <person name="Otis C."/>
            <person name="Turmel M."/>
        </authorList>
    </citation>
    <scope>NUCLEOTIDE SEQUENCE [LARGE SCALE GENOMIC DNA]</scope>
    <source>
        <strain evidence="8 9">RCC1871</strain>
    </source>
</reference>
<dbReference type="AlphaFoldDB" id="A0AAX4P8T8"/>
<feature type="domain" description="ENPP1-3/EXOG-like endonuclease/phosphodiesterase" evidence="6">
    <location>
        <begin position="109"/>
        <end position="334"/>
    </location>
</feature>
<keyword evidence="5" id="KW-0812">Transmembrane</keyword>
<dbReference type="GO" id="GO:0004521">
    <property type="term" value="F:RNA endonuclease activity"/>
    <property type="evidence" value="ECO:0007669"/>
    <property type="project" value="TreeGrafter"/>
</dbReference>
<dbReference type="SUPFAM" id="SSF54060">
    <property type="entry name" value="His-Me finger endonucleases"/>
    <property type="match status" value="1"/>
</dbReference>
<protein>
    <submittedName>
        <fullName evidence="8">DNA/RNA non-specific endonuclease</fullName>
    </submittedName>
</protein>
<dbReference type="InterPro" id="IPR044929">
    <property type="entry name" value="DNA/RNA_non-sp_Endonuclease_sf"/>
</dbReference>
<feature type="compositionally biased region" description="Gly residues" evidence="4">
    <location>
        <begin position="1"/>
        <end position="16"/>
    </location>
</feature>
<dbReference type="EMBL" id="CP151506">
    <property type="protein sequence ID" value="WZN62785.1"/>
    <property type="molecule type" value="Genomic_DNA"/>
</dbReference>
<keyword evidence="5" id="KW-1133">Transmembrane helix</keyword>
<dbReference type="InterPro" id="IPR044925">
    <property type="entry name" value="His-Me_finger_sf"/>
</dbReference>